<dbReference type="GO" id="GO:0016829">
    <property type="term" value="F:lyase activity"/>
    <property type="evidence" value="ECO:0007669"/>
    <property type="project" value="UniProtKB-KW"/>
</dbReference>
<dbReference type="PROSITE" id="PS51819">
    <property type="entry name" value="VOC"/>
    <property type="match status" value="1"/>
</dbReference>
<keyword evidence="2" id="KW-0223">Dioxygenase</keyword>
<proteinExistence type="predicted"/>
<dbReference type="InterPro" id="IPR004360">
    <property type="entry name" value="Glyas_Fos-R_dOase_dom"/>
</dbReference>
<evidence type="ECO:0000313" key="3">
    <source>
        <dbReference type="Proteomes" id="UP000521227"/>
    </source>
</evidence>
<dbReference type="Gene3D" id="3.10.180.10">
    <property type="entry name" value="2,3-Dihydroxybiphenyl 1,2-Dioxygenase, domain 1"/>
    <property type="match status" value="1"/>
</dbReference>
<dbReference type="Proteomes" id="UP000521227">
    <property type="component" value="Unassembled WGS sequence"/>
</dbReference>
<dbReference type="EMBL" id="JACHIJ010000003">
    <property type="protein sequence ID" value="MBB5052632.1"/>
    <property type="molecule type" value="Genomic_DNA"/>
</dbReference>
<keyword evidence="2" id="KW-0560">Oxidoreductase</keyword>
<dbReference type="InterPro" id="IPR029068">
    <property type="entry name" value="Glyas_Bleomycin-R_OHBP_Dase"/>
</dbReference>
<dbReference type="GO" id="GO:0051213">
    <property type="term" value="F:dioxygenase activity"/>
    <property type="evidence" value="ECO:0007669"/>
    <property type="project" value="UniProtKB-KW"/>
</dbReference>
<protein>
    <submittedName>
        <fullName evidence="2">Catechol 2,3-dioxygenase-like lactoylglutathione lyase family enzyme</fullName>
    </submittedName>
</protein>
<dbReference type="AlphaFoldDB" id="A0A840N101"/>
<keyword evidence="2" id="KW-0456">Lyase</keyword>
<comment type="caution">
    <text evidence="2">The sequence shown here is derived from an EMBL/GenBank/DDBJ whole genome shotgun (WGS) entry which is preliminary data.</text>
</comment>
<dbReference type="SUPFAM" id="SSF54593">
    <property type="entry name" value="Glyoxalase/Bleomycin resistance protein/Dihydroxybiphenyl dioxygenase"/>
    <property type="match status" value="1"/>
</dbReference>
<dbReference type="Pfam" id="PF00903">
    <property type="entry name" value="Glyoxalase"/>
    <property type="match status" value="1"/>
</dbReference>
<sequence>MNRMPSAIQRCGLPGRNDFSIIPAPGGATNLYTRAFLAAWAQAETIVMQRSAAMLKASHAFSGFSTNDIGKAKEFYGRTLGLEVSEEHGLLNLHLGGGADVLIYPKDNHAPATFTVLNFPVDDVDKTVDELTKRGVRFEIYTEPSIKTDAKGISRDNGGPTIAWFKDPAGNILSVLDVNGAM</sequence>
<organism evidence="2 3">
    <name type="scientific">Afipia massiliensis</name>
    <dbReference type="NCBI Taxonomy" id="211460"/>
    <lineage>
        <taxon>Bacteria</taxon>
        <taxon>Pseudomonadati</taxon>
        <taxon>Pseudomonadota</taxon>
        <taxon>Alphaproteobacteria</taxon>
        <taxon>Hyphomicrobiales</taxon>
        <taxon>Nitrobacteraceae</taxon>
        <taxon>Afipia</taxon>
    </lineage>
</organism>
<feature type="domain" description="VOC" evidence="1">
    <location>
        <begin position="56"/>
        <end position="178"/>
    </location>
</feature>
<reference evidence="2 3" key="1">
    <citation type="submission" date="2020-08" db="EMBL/GenBank/DDBJ databases">
        <title>Genomic Encyclopedia of Type Strains, Phase IV (KMG-IV): sequencing the most valuable type-strain genomes for metagenomic binning, comparative biology and taxonomic classification.</title>
        <authorList>
            <person name="Goeker M."/>
        </authorList>
    </citation>
    <scope>NUCLEOTIDE SEQUENCE [LARGE SCALE GENOMIC DNA]</scope>
    <source>
        <strain evidence="2 3">DSM 17498</strain>
    </source>
</reference>
<accession>A0A840N101</accession>
<evidence type="ECO:0000259" key="1">
    <source>
        <dbReference type="PROSITE" id="PS51819"/>
    </source>
</evidence>
<dbReference type="InterPro" id="IPR037523">
    <property type="entry name" value="VOC_core"/>
</dbReference>
<dbReference type="RefSeq" id="WP_210311998.1">
    <property type="nucleotide sequence ID" value="NZ_JACHIJ010000003.1"/>
</dbReference>
<name>A0A840N101_9BRAD</name>
<gene>
    <name evidence="2" type="ORF">HNQ36_002606</name>
</gene>
<evidence type="ECO:0000313" key="2">
    <source>
        <dbReference type="EMBL" id="MBB5052632.1"/>
    </source>
</evidence>